<dbReference type="RefSeq" id="WP_067643859.1">
    <property type="nucleotide sequence ID" value="NZ_CP015249.1"/>
</dbReference>
<dbReference type="InterPro" id="IPR029068">
    <property type="entry name" value="Glyas_Bleomycin-R_OHBP_Dase"/>
</dbReference>
<dbReference type="SUPFAM" id="SSF54593">
    <property type="entry name" value="Glyoxalase/Bleomycin resistance protein/Dihydroxybiphenyl dioxygenase"/>
    <property type="match status" value="1"/>
</dbReference>
<accession>A0A167GJP1</accession>
<dbReference type="Proteomes" id="UP000076830">
    <property type="component" value="Chromosome"/>
</dbReference>
<sequence length="139" mass="15594">MTIRVNGLAPLLQVYDMPESLAFYRDTLGFEVVEASPLVDAPEGRFSHWMWLRLGPAHVMLNTAYDAGERPATRAAARQQWHGDTCLYFGCADVDAVYATLQARLPDLRPPADAPYGMRQLYLSDPDRYGLCFQAPVRS</sequence>
<evidence type="ECO:0000259" key="1">
    <source>
        <dbReference type="PROSITE" id="PS51819"/>
    </source>
</evidence>
<dbReference type="Gene3D" id="3.10.180.10">
    <property type="entry name" value="2,3-Dihydroxybiphenyl 1,2-Dioxygenase, domain 1"/>
    <property type="match status" value="1"/>
</dbReference>
<name>A0A167GJP1_9GAMM</name>
<feature type="domain" description="VOC" evidence="1">
    <location>
        <begin position="4"/>
        <end position="136"/>
    </location>
</feature>
<gene>
    <name evidence="2" type="ORF">I596_599</name>
</gene>
<evidence type="ECO:0000313" key="3">
    <source>
        <dbReference type="Proteomes" id="UP000076830"/>
    </source>
</evidence>
<keyword evidence="3" id="KW-1185">Reference proteome</keyword>
<dbReference type="Pfam" id="PF00903">
    <property type="entry name" value="Glyoxalase"/>
    <property type="match status" value="1"/>
</dbReference>
<protein>
    <submittedName>
        <fullName evidence="2">Glyoxalase/bleomycin resistance protein/dioxygenase</fullName>
    </submittedName>
</protein>
<dbReference type="GO" id="GO:0051213">
    <property type="term" value="F:dioxygenase activity"/>
    <property type="evidence" value="ECO:0007669"/>
    <property type="project" value="UniProtKB-KW"/>
</dbReference>
<dbReference type="InterPro" id="IPR037523">
    <property type="entry name" value="VOC_core"/>
</dbReference>
<reference evidence="2 3" key="1">
    <citation type="submission" date="2016-04" db="EMBL/GenBank/DDBJ databases">
        <title>Complete genome sequence of Dokdonella koreensis DS-123T.</title>
        <authorList>
            <person name="Kim J.F."/>
            <person name="Lee H."/>
            <person name="Kwak M.-J."/>
        </authorList>
    </citation>
    <scope>NUCLEOTIDE SEQUENCE [LARGE SCALE GENOMIC DNA]</scope>
    <source>
        <strain evidence="2 3">DS-123</strain>
    </source>
</reference>
<dbReference type="OrthoDB" id="5966445at2"/>
<proteinExistence type="predicted"/>
<dbReference type="STRING" id="1300342.I596_599"/>
<dbReference type="PROSITE" id="PS51819">
    <property type="entry name" value="VOC"/>
    <property type="match status" value="1"/>
</dbReference>
<organism evidence="2 3">
    <name type="scientific">Dokdonella koreensis DS-123</name>
    <dbReference type="NCBI Taxonomy" id="1300342"/>
    <lineage>
        <taxon>Bacteria</taxon>
        <taxon>Pseudomonadati</taxon>
        <taxon>Pseudomonadota</taxon>
        <taxon>Gammaproteobacteria</taxon>
        <taxon>Lysobacterales</taxon>
        <taxon>Rhodanobacteraceae</taxon>
        <taxon>Dokdonella</taxon>
    </lineage>
</organism>
<dbReference type="EMBL" id="CP015249">
    <property type="protein sequence ID" value="ANB16636.1"/>
    <property type="molecule type" value="Genomic_DNA"/>
</dbReference>
<dbReference type="KEGG" id="dko:I596_599"/>
<keyword evidence="2" id="KW-0223">Dioxygenase</keyword>
<dbReference type="AlphaFoldDB" id="A0A167GJP1"/>
<keyword evidence="2" id="KW-0560">Oxidoreductase</keyword>
<evidence type="ECO:0000313" key="2">
    <source>
        <dbReference type="EMBL" id="ANB16636.1"/>
    </source>
</evidence>
<dbReference type="InterPro" id="IPR004360">
    <property type="entry name" value="Glyas_Fos-R_dOase_dom"/>
</dbReference>